<evidence type="ECO:0000313" key="2">
    <source>
        <dbReference type="EMBL" id="SHI00264.1"/>
    </source>
</evidence>
<accession>A0A1M5XL57</accession>
<reference evidence="2 3" key="1">
    <citation type="submission" date="2016-11" db="EMBL/GenBank/DDBJ databases">
        <authorList>
            <person name="Jaros S."/>
            <person name="Januszkiewicz K."/>
            <person name="Wedrychowicz H."/>
        </authorList>
    </citation>
    <scope>NUCLEOTIDE SEQUENCE [LARGE SCALE GENOMIC DNA]</scope>
    <source>
        <strain evidence="2 3">DSM 24574</strain>
    </source>
</reference>
<dbReference type="Proteomes" id="UP000184212">
    <property type="component" value="Unassembled WGS sequence"/>
</dbReference>
<feature type="region of interest" description="Disordered" evidence="1">
    <location>
        <begin position="1"/>
        <end position="58"/>
    </location>
</feature>
<evidence type="ECO:0000256" key="1">
    <source>
        <dbReference type="SAM" id="MobiDB-lite"/>
    </source>
</evidence>
<organism evidence="2 3">
    <name type="scientific">Chryseolinea serpens</name>
    <dbReference type="NCBI Taxonomy" id="947013"/>
    <lineage>
        <taxon>Bacteria</taxon>
        <taxon>Pseudomonadati</taxon>
        <taxon>Bacteroidota</taxon>
        <taxon>Cytophagia</taxon>
        <taxon>Cytophagales</taxon>
        <taxon>Fulvivirgaceae</taxon>
        <taxon>Chryseolinea</taxon>
    </lineage>
</organism>
<feature type="compositionally biased region" description="Basic and acidic residues" evidence="1">
    <location>
        <begin position="9"/>
        <end position="25"/>
    </location>
</feature>
<protein>
    <submittedName>
        <fullName evidence="2">Uncharacterized protein</fullName>
    </submittedName>
</protein>
<dbReference type="STRING" id="947013.SAMN04488109_6668"/>
<name>A0A1M5XL57_9BACT</name>
<gene>
    <name evidence="2" type="ORF">SAMN04488109_6668</name>
</gene>
<dbReference type="RefSeq" id="WP_178377251.1">
    <property type="nucleotide sequence ID" value="NZ_FQWQ01000006.1"/>
</dbReference>
<sequence length="58" mass="6506">METPNTDQKTPKETPETKPQPKPEENVPQEKQPEETEDPFDFGGLPKRNLKKNLGCGG</sequence>
<evidence type="ECO:0000313" key="3">
    <source>
        <dbReference type="Proteomes" id="UP000184212"/>
    </source>
</evidence>
<proteinExistence type="predicted"/>
<dbReference type="AlphaFoldDB" id="A0A1M5XL57"/>
<dbReference type="EMBL" id="FQWQ01000006">
    <property type="protein sequence ID" value="SHI00264.1"/>
    <property type="molecule type" value="Genomic_DNA"/>
</dbReference>
<keyword evidence="3" id="KW-1185">Reference proteome</keyword>